<evidence type="ECO:0000256" key="1">
    <source>
        <dbReference type="SAM" id="MobiDB-lite"/>
    </source>
</evidence>
<dbReference type="Proteomes" id="UP001642540">
    <property type="component" value="Unassembled WGS sequence"/>
</dbReference>
<evidence type="ECO:0000313" key="3">
    <source>
        <dbReference type="Proteomes" id="UP001642540"/>
    </source>
</evidence>
<feature type="compositionally biased region" description="Low complexity" evidence="1">
    <location>
        <begin position="120"/>
        <end position="133"/>
    </location>
</feature>
<evidence type="ECO:0008006" key="4">
    <source>
        <dbReference type="Google" id="ProtNLM"/>
    </source>
</evidence>
<proteinExistence type="predicted"/>
<feature type="compositionally biased region" description="Polar residues" evidence="1">
    <location>
        <begin position="218"/>
        <end position="233"/>
    </location>
</feature>
<evidence type="ECO:0000313" key="2">
    <source>
        <dbReference type="EMBL" id="CAL8131484.1"/>
    </source>
</evidence>
<protein>
    <recommendedName>
        <fullName evidence="4">C2H2-type domain-containing protein</fullName>
    </recommendedName>
</protein>
<keyword evidence="3" id="KW-1185">Reference proteome</keyword>
<sequence>MVIANSNTNGVSSSRRNGSPSNSNGSGSNGSGYGTVPSDLYGIHSFPDGVDAHNFINAALNAGDHIGAVAAATRMSSRGMNFDTLLASNGPNGIANQIQSSFSSGFGNPVNIHPMPPPASVRRSPASSTRRSPCPASALIVFAEVHDPPRIGSPSPPLRTSSSFFGLLGNPSSQSSNSSFGSGNSCECEGCRCVCSFYCHEHAAVHCRVHGHGARGLSSGSDDPYPNSSQGSSDGDLFPPSPGSF</sequence>
<accession>A0ABP1RNJ9</accession>
<feature type="compositionally biased region" description="Low complexity" evidence="1">
    <location>
        <begin position="1"/>
        <end position="26"/>
    </location>
</feature>
<reference evidence="2 3" key="1">
    <citation type="submission" date="2024-08" db="EMBL/GenBank/DDBJ databases">
        <authorList>
            <person name="Cucini C."/>
            <person name="Frati F."/>
        </authorList>
    </citation>
    <scope>NUCLEOTIDE SEQUENCE [LARGE SCALE GENOMIC DNA]</scope>
</reference>
<organism evidence="2 3">
    <name type="scientific">Orchesella dallaii</name>
    <dbReference type="NCBI Taxonomy" id="48710"/>
    <lineage>
        <taxon>Eukaryota</taxon>
        <taxon>Metazoa</taxon>
        <taxon>Ecdysozoa</taxon>
        <taxon>Arthropoda</taxon>
        <taxon>Hexapoda</taxon>
        <taxon>Collembola</taxon>
        <taxon>Entomobryomorpha</taxon>
        <taxon>Entomobryoidea</taxon>
        <taxon>Orchesellidae</taxon>
        <taxon>Orchesellinae</taxon>
        <taxon>Orchesella</taxon>
    </lineage>
</organism>
<gene>
    <name evidence="2" type="ORF">ODALV1_LOCUS24205</name>
</gene>
<dbReference type="EMBL" id="CAXLJM020000088">
    <property type="protein sequence ID" value="CAL8131484.1"/>
    <property type="molecule type" value="Genomic_DNA"/>
</dbReference>
<feature type="region of interest" description="Disordered" evidence="1">
    <location>
        <begin position="1"/>
        <end position="33"/>
    </location>
</feature>
<name>A0ABP1RNJ9_9HEXA</name>
<comment type="caution">
    <text evidence="2">The sequence shown here is derived from an EMBL/GenBank/DDBJ whole genome shotgun (WGS) entry which is preliminary data.</text>
</comment>
<feature type="region of interest" description="Disordered" evidence="1">
    <location>
        <begin position="216"/>
        <end position="245"/>
    </location>
</feature>
<feature type="region of interest" description="Disordered" evidence="1">
    <location>
        <begin position="105"/>
        <end position="133"/>
    </location>
</feature>